<gene>
    <name evidence="1" type="ORF">TSIB3V08_LOCUS3256</name>
</gene>
<proteinExistence type="predicted"/>
<accession>A0A7R9ARN6</accession>
<organism evidence="1">
    <name type="scientific">Timema shepardi</name>
    <name type="common">Walking stick</name>
    <dbReference type="NCBI Taxonomy" id="629360"/>
    <lineage>
        <taxon>Eukaryota</taxon>
        <taxon>Metazoa</taxon>
        <taxon>Ecdysozoa</taxon>
        <taxon>Arthropoda</taxon>
        <taxon>Hexapoda</taxon>
        <taxon>Insecta</taxon>
        <taxon>Pterygota</taxon>
        <taxon>Neoptera</taxon>
        <taxon>Polyneoptera</taxon>
        <taxon>Phasmatodea</taxon>
        <taxon>Timematodea</taxon>
        <taxon>Timematoidea</taxon>
        <taxon>Timematidae</taxon>
        <taxon>Timema</taxon>
    </lineage>
</organism>
<name>A0A7R9ARN6_TIMSH</name>
<dbReference type="AlphaFoldDB" id="A0A7R9ARN6"/>
<evidence type="ECO:0000313" key="1">
    <source>
        <dbReference type="EMBL" id="CAD7259040.1"/>
    </source>
</evidence>
<reference evidence="1" key="1">
    <citation type="submission" date="2020-11" db="EMBL/GenBank/DDBJ databases">
        <authorList>
            <person name="Tran Van P."/>
        </authorList>
    </citation>
    <scope>NUCLEOTIDE SEQUENCE</scope>
</reference>
<dbReference type="EMBL" id="OC001070">
    <property type="protein sequence ID" value="CAD7259040.1"/>
    <property type="molecule type" value="Genomic_DNA"/>
</dbReference>
<protein>
    <submittedName>
        <fullName evidence="1">Uncharacterized protein</fullName>
    </submittedName>
</protein>
<sequence>MTSALANYATEAGPATVNMTYEDAGNLNIDVRLKILDSTLFVKHVDVSPTISLAIEKTLLRKPAQYHINRVDVKSVTVPKGSKSVSLTNVIQGVIPKIVLFTMVSSDAFVGYFMLAFDLTPDSAGQDSHTSLQSEGNGRF</sequence>